<proteinExistence type="predicted"/>
<feature type="compositionally biased region" description="Polar residues" evidence="1">
    <location>
        <begin position="77"/>
        <end position="87"/>
    </location>
</feature>
<protein>
    <submittedName>
        <fullName evidence="2">Uncharacterized protein</fullName>
    </submittedName>
</protein>
<name>A0A7R9B6Y5_TIMSH</name>
<accession>A0A7R9B6Y5</accession>
<gene>
    <name evidence="2" type="ORF">TSIB3V08_LOCUS11104</name>
</gene>
<reference evidence="2" key="1">
    <citation type="submission" date="2020-11" db="EMBL/GenBank/DDBJ databases">
        <authorList>
            <person name="Tran Van P."/>
        </authorList>
    </citation>
    <scope>NUCLEOTIDE SEQUENCE</scope>
</reference>
<sequence length="119" mass="13159">MILLVAYLLSVIANSPELEGSRQLLIFHLEVNRATRYPGGHCRTQHHWRHGRRGLVKIIATLTVHLAERFTNCSSSLDILEGGTSSPEPEEDTADRDGCDGDVTTLTPRKSSLLIQALI</sequence>
<organism evidence="2">
    <name type="scientific">Timema shepardi</name>
    <name type="common">Walking stick</name>
    <dbReference type="NCBI Taxonomy" id="629360"/>
    <lineage>
        <taxon>Eukaryota</taxon>
        <taxon>Metazoa</taxon>
        <taxon>Ecdysozoa</taxon>
        <taxon>Arthropoda</taxon>
        <taxon>Hexapoda</taxon>
        <taxon>Insecta</taxon>
        <taxon>Pterygota</taxon>
        <taxon>Neoptera</taxon>
        <taxon>Polyneoptera</taxon>
        <taxon>Phasmatodea</taxon>
        <taxon>Timematodea</taxon>
        <taxon>Timematoidea</taxon>
        <taxon>Timematidae</taxon>
        <taxon>Timema</taxon>
    </lineage>
</organism>
<dbReference type="AlphaFoldDB" id="A0A7R9B6Y5"/>
<feature type="region of interest" description="Disordered" evidence="1">
    <location>
        <begin position="77"/>
        <end position="105"/>
    </location>
</feature>
<evidence type="ECO:0000313" key="2">
    <source>
        <dbReference type="EMBL" id="CAD7267090.1"/>
    </source>
</evidence>
<dbReference type="EMBL" id="OC008366">
    <property type="protein sequence ID" value="CAD7267090.1"/>
    <property type="molecule type" value="Genomic_DNA"/>
</dbReference>
<evidence type="ECO:0000256" key="1">
    <source>
        <dbReference type="SAM" id="MobiDB-lite"/>
    </source>
</evidence>